<dbReference type="InterPro" id="IPR054015">
    <property type="entry name" value="ExsA-like_N"/>
</dbReference>
<dbReference type="RefSeq" id="WP_169658445.1">
    <property type="nucleotide sequence ID" value="NZ_JABANE010000057.1"/>
</dbReference>
<name>A0A7X9RWT5_9BACT</name>
<proteinExistence type="predicted"/>
<comment type="caution">
    <text evidence="2">The sequence shown here is derived from an EMBL/GenBank/DDBJ whole genome shotgun (WGS) entry which is preliminary data.</text>
</comment>
<evidence type="ECO:0000259" key="1">
    <source>
        <dbReference type="Pfam" id="PF22200"/>
    </source>
</evidence>
<dbReference type="AlphaFoldDB" id="A0A7X9RWT5"/>
<gene>
    <name evidence="2" type="ORF">HHU12_19665</name>
</gene>
<sequence>MEYQEKHITYKGQPVFIKLSMPSFDRTLKQYVENEACFMFVNKGEVAVRTPDDYFKVNRQQGMLAKCLNYFFEPVKDSKHCDDGIESVGIFLYPSIVKDLFEFDFTQSTHKVDYNVKQIQIDKLLENYRESINLLLENPSLADESLIREPW</sequence>
<evidence type="ECO:0000313" key="3">
    <source>
        <dbReference type="Proteomes" id="UP000576082"/>
    </source>
</evidence>
<organism evidence="2 3">
    <name type="scientific">Flammeovirga aprica JL-4</name>
    <dbReference type="NCBI Taxonomy" id="694437"/>
    <lineage>
        <taxon>Bacteria</taxon>
        <taxon>Pseudomonadati</taxon>
        <taxon>Bacteroidota</taxon>
        <taxon>Cytophagia</taxon>
        <taxon>Cytophagales</taxon>
        <taxon>Flammeovirgaceae</taxon>
        <taxon>Flammeovirga</taxon>
    </lineage>
</organism>
<accession>A0A7X9RWT5</accession>
<dbReference type="Proteomes" id="UP000576082">
    <property type="component" value="Unassembled WGS sequence"/>
</dbReference>
<dbReference type="Pfam" id="PF22200">
    <property type="entry name" value="ExsA_N"/>
    <property type="match status" value="1"/>
</dbReference>
<protein>
    <recommendedName>
        <fullName evidence="1">ExsA-like N-terminal regulatory domain-containing protein</fullName>
    </recommendedName>
</protein>
<evidence type="ECO:0000313" key="2">
    <source>
        <dbReference type="EMBL" id="NME70203.1"/>
    </source>
</evidence>
<dbReference type="EMBL" id="JABANE010000057">
    <property type="protein sequence ID" value="NME70203.1"/>
    <property type="molecule type" value="Genomic_DNA"/>
</dbReference>
<feature type="domain" description="ExsA-like N-terminal regulatory" evidence="1">
    <location>
        <begin position="37"/>
        <end position="148"/>
    </location>
</feature>
<keyword evidence="3" id="KW-1185">Reference proteome</keyword>
<reference evidence="2 3" key="1">
    <citation type="submission" date="2020-04" db="EMBL/GenBank/DDBJ databases">
        <title>Flammeovirga sp. SR4, a novel species isolated from seawater.</title>
        <authorList>
            <person name="Wang X."/>
        </authorList>
    </citation>
    <scope>NUCLEOTIDE SEQUENCE [LARGE SCALE GENOMIC DNA]</scope>
    <source>
        <strain evidence="2 3">ATCC 23126</strain>
    </source>
</reference>